<dbReference type="PANTHER" id="PTHR13847:SF287">
    <property type="entry name" value="FAD-DEPENDENT OXIDOREDUCTASE DOMAIN-CONTAINING PROTEIN 1"/>
    <property type="match status" value="1"/>
</dbReference>
<dbReference type="InterPro" id="IPR006076">
    <property type="entry name" value="FAD-dep_OxRdtase"/>
</dbReference>
<dbReference type="PANTHER" id="PTHR13847">
    <property type="entry name" value="SARCOSINE DEHYDROGENASE-RELATED"/>
    <property type="match status" value="1"/>
</dbReference>
<keyword evidence="4" id="KW-1185">Reference proteome</keyword>
<dbReference type="OrthoDB" id="168391at2157"/>
<dbReference type="GO" id="GO:0016491">
    <property type="term" value="F:oxidoreductase activity"/>
    <property type="evidence" value="ECO:0007669"/>
    <property type="project" value="UniProtKB-KW"/>
</dbReference>
<proteinExistence type="predicted"/>
<accession>A0A2U9IIS7</accession>
<dbReference type="GO" id="GO:0005737">
    <property type="term" value="C:cytoplasm"/>
    <property type="evidence" value="ECO:0007669"/>
    <property type="project" value="TreeGrafter"/>
</dbReference>
<dbReference type="InterPro" id="IPR036188">
    <property type="entry name" value="FAD/NAD-bd_sf"/>
</dbReference>
<feature type="domain" description="FAD dependent oxidoreductase" evidence="2">
    <location>
        <begin position="140"/>
        <end position="298"/>
    </location>
</feature>
<protein>
    <submittedName>
        <fullName evidence="3">FAD-dependent oxidoreductase</fullName>
    </submittedName>
</protein>
<dbReference type="AlphaFoldDB" id="A0A2U9IIS7"/>
<organism evidence="3 4">
    <name type="scientific">Acidianus brierleyi</name>
    <dbReference type="NCBI Taxonomy" id="41673"/>
    <lineage>
        <taxon>Archaea</taxon>
        <taxon>Thermoproteota</taxon>
        <taxon>Thermoprotei</taxon>
        <taxon>Sulfolobales</taxon>
        <taxon>Sulfolobaceae</taxon>
        <taxon>Acidianus</taxon>
    </lineage>
</organism>
<name>A0A2U9IIS7_9CREN</name>
<evidence type="ECO:0000313" key="4">
    <source>
        <dbReference type="Proteomes" id="UP000248044"/>
    </source>
</evidence>
<dbReference type="EMBL" id="CP029289">
    <property type="protein sequence ID" value="AWR95875.1"/>
    <property type="molecule type" value="Genomic_DNA"/>
</dbReference>
<dbReference type="Proteomes" id="UP000248044">
    <property type="component" value="Chromosome"/>
</dbReference>
<dbReference type="Gene3D" id="3.30.9.10">
    <property type="entry name" value="D-Amino Acid Oxidase, subunit A, domain 2"/>
    <property type="match status" value="1"/>
</dbReference>
<sequence length="328" mass="37189">MKIVIIGGGIAGSSLYIQLKKKHHEVFVIDPRIRKIFMTLIHSLLLKDSDVIIAKKSLDFYIENKIPLKEFKSITIGKIDAKLIDLWSQVGVKIEKDKIDWLNTEGIVAEHGDRLVYVKRMIDSIPIVKEKAFISQKGNNVEVLVNNKKIDADIFILASGPWNNLLFNVISKSYYCWASLVITRNKILDNIFIYDYEKEFYSRPFLGIGLKTAIVGDGKTIEAKPGTKINVNPLEVITKAQERLGNLRHIYTSGEFCEGTPDMRPAYGRLLDNLFYIGGFNGYGAEIGPGIASLLVDMIENGYENKEYLLDRFRGIKNFELGREAHEL</sequence>
<evidence type="ECO:0000259" key="2">
    <source>
        <dbReference type="Pfam" id="PF01266"/>
    </source>
</evidence>
<dbReference type="Pfam" id="PF01266">
    <property type="entry name" value="DAO"/>
    <property type="match status" value="1"/>
</dbReference>
<dbReference type="SUPFAM" id="SSF51971">
    <property type="entry name" value="Nucleotide-binding domain"/>
    <property type="match status" value="1"/>
</dbReference>
<dbReference type="Gene3D" id="3.50.50.60">
    <property type="entry name" value="FAD/NAD(P)-binding domain"/>
    <property type="match status" value="2"/>
</dbReference>
<evidence type="ECO:0000313" key="3">
    <source>
        <dbReference type="EMBL" id="AWR95875.1"/>
    </source>
</evidence>
<gene>
    <name evidence="3" type="ORF">DFR85_01935</name>
</gene>
<evidence type="ECO:0000256" key="1">
    <source>
        <dbReference type="ARBA" id="ARBA00023002"/>
    </source>
</evidence>
<keyword evidence="1" id="KW-0560">Oxidoreductase</keyword>
<dbReference type="KEGG" id="abri:DFR85_01935"/>
<reference evidence="3 4" key="1">
    <citation type="submission" date="2018-05" db="EMBL/GenBank/DDBJ databases">
        <title>Complete Genome Sequences of Extremely Thermoacidophilic, Metal-Mobilizing Type-Strain Members of the Archaeal Family Sulfolobaceae: Acidianus brierleyi DSM-1651T, Acidianus sulfidivorans DSM-18786T, Metallosphaera hakonensis DSM-7519T, and Metallosphaera prunae DSM-10039T.</title>
        <authorList>
            <person name="Counts J.A."/>
            <person name="Kelly R.M."/>
        </authorList>
    </citation>
    <scope>NUCLEOTIDE SEQUENCE [LARGE SCALE GENOMIC DNA]</scope>
    <source>
        <strain evidence="3 4">DSM 1651</strain>
    </source>
</reference>